<evidence type="ECO:0000256" key="2">
    <source>
        <dbReference type="ARBA" id="ARBA00022692"/>
    </source>
</evidence>
<evidence type="ECO:0000256" key="4">
    <source>
        <dbReference type="ARBA" id="ARBA00022989"/>
    </source>
</evidence>
<dbReference type="AlphaFoldDB" id="A0A0A0A4Z6"/>
<keyword evidence="2" id="KW-0812">Transmembrane</keyword>
<dbReference type="PANTHER" id="PTHR12546:SF34">
    <property type="entry name" value="FER-1-LIKE PROTEIN 5"/>
    <property type="match status" value="1"/>
</dbReference>
<dbReference type="Pfam" id="PF08150">
    <property type="entry name" value="FerB"/>
    <property type="match status" value="1"/>
</dbReference>
<dbReference type="STRING" id="50402.A0A0A0A4Z6"/>
<gene>
    <name evidence="7" type="ORF">N301_14311</name>
</gene>
<name>A0A0A0A4Z6_CHAVO</name>
<dbReference type="EMBL" id="KL870632">
    <property type="protein sequence ID" value="KGL88997.1"/>
    <property type="molecule type" value="Genomic_DNA"/>
</dbReference>
<dbReference type="Proteomes" id="UP000053858">
    <property type="component" value="Unassembled WGS sequence"/>
</dbReference>
<comment type="subcellular location">
    <subcellularLocation>
        <location evidence="1">Membrane</location>
    </subcellularLocation>
</comment>
<organism evidence="7 8">
    <name type="scientific">Charadrius vociferus</name>
    <name type="common">Killdeer</name>
    <name type="synonym">Aegialitis vocifera</name>
    <dbReference type="NCBI Taxonomy" id="50402"/>
    <lineage>
        <taxon>Eukaryota</taxon>
        <taxon>Metazoa</taxon>
        <taxon>Chordata</taxon>
        <taxon>Craniata</taxon>
        <taxon>Vertebrata</taxon>
        <taxon>Euteleostomi</taxon>
        <taxon>Archelosauria</taxon>
        <taxon>Archosauria</taxon>
        <taxon>Dinosauria</taxon>
        <taxon>Saurischia</taxon>
        <taxon>Theropoda</taxon>
        <taxon>Coelurosauria</taxon>
        <taxon>Aves</taxon>
        <taxon>Neognathae</taxon>
        <taxon>Neoaves</taxon>
        <taxon>Charadriiformes</taxon>
        <taxon>Charadriidae</taxon>
        <taxon>Charadrius</taxon>
    </lineage>
</organism>
<dbReference type="PANTHER" id="PTHR12546">
    <property type="entry name" value="FER-1-LIKE"/>
    <property type="match status" value="1"/>
</dbReference>
<dbReference type="SMART" id="SM01201">
    <property type="entry name" value="FerB"/>
    <property type="match status" value="1"/>
</dbReference>
<proteinExistence type="predicted"/>
<protein>
    <submittedName>
        <fullName evidence="7">Dysferlin</fullName>
    </submittedName>
</protein>
<keyword evidence="3" id="KW-0677">Repeat</keyword>
<evidence type="ECO:0000313" key="7">
    <source>
        <dbReference type="EMBL" id="KGL88997.1"/>
    </source>
</evidence>
<dbReference type="InterPro" id="IPR012561">
    <property type="entry name" value="Ferlin_B-domain"/>
</dbReference>
<dbReference type="GO" id="GO:0007009">
    <property type="term" value="P:plasma membrane organization"/>
    <property type="evidence" value="ECO:0007669"/>
    <property type="project" value="TreeGrafter"/>
</dbReference>
<reference evidence="8" key="1">
    <citation type="journal article" date="2014" name="Science">
        <title>Comparative genomics reveals insights into avian genome evolution and adaptation.</title>
        <authorList>
            <consortium name="Avian Genome Consortium"/>
            <person name="Zhang G."/>
            <person name="Li C."/>
            <person name="Li Q."/>
            <person name="Li B."/>
            <person name="Larkin D.M."/>
            <person name="Lee C."/>
            <person name="Storz J.F."/>
            <person name="Antunes A."/>
            <person name="Greenwold M.J."/>
            <person name="Meredith R.W."/>
            <person name="Odeen A."/>
            <person name="Cui J."/>
            <person name="Zhou Q."/>
            <person name="Xu L."/>
            <person name="Pan H."/>
            <person name="Wang Z."/>
            <person name="Jin L."/>
            <person name="Zhang P."/>
            <person name="Hu H."/>
            <person name="Yang W."/>
            <person name="Hu J."/>
            <person name="Xiao J."/>
            <person name="Yang Z."/>
            <person name="Liu Y."/>
            <person name="Xie Q."/>
            <person name="Yu H."/>
            <person name="Lian J."/>
            <person name="Wen P."/>
            <person name="Zhang F."/>
            <person name="Li H."/>
            <person name="Zeng Y."/>
            <person name="Xiong Z."/>
            <person name="Liu S."/>
            <person name="Zhou L."/>
            <person name="Huang Z."/>
            <person name="An N."/>
            <person name="Wang J."/>
            <person name="Zheng Q."/>
            <person name="Xiong Y."/>
            <person name="Wang G."/>
            <person name="Wang B."/>
            <person name="Wang J."/>
            <person name="Fan Y."/>
            <person name="da Fonseca R.R."/>
            <person name="Alfaro-Nunez A."/>
            <person name="Schubert M."/>
            <person name="Orlando L."/>
            <person name="Mourier T."/>
            <person name="Howard J.T."/>
            <person name="Ganapathy G."/>
            <person name="Pfenning A."/>
            <person name="Whitney O."/>
            <person name="Rivas M.V."/>
            <person name="Hara E."/>
            <person name="Smith J."/>
            <person name="Farre M."/>
            <person name="Narayan J."/>
            <person name="Slavov G."/>
            <person name="Romanov M.N."/>
            <person name="Borges R."/>
            <person name="Machado J.P."/>
            <person name="Khan I."/>
            <person name="Springer M.S."/>
            <person name="Gatesy J."/>
            <person name="Hoffmann F.G."/>
            <person name="Opazo J.C."/>
            <person name="Hastad O."/>
            <person name="Sawyer R.H."/>
            <person name="Kim H."/>
            <person name="Kim K.W."/>
            <person name="Kim H.J."/>
            <person name="Cho S."/>
            <person name="Li N."/>
            <person name="Huang Y."/>
            <person name="Bruford M.W."/>
            <person name="Zhan X."/>
            <person name="Dixon A."/>
            <person name="Bertelsen M.F."/>
            <person name="Derryberry E."/>
            <person name="Warren W."/>
            <person name="Wilson R.K."/>
            <person name="Li S."/>
            <person name="Ray D.A."/>
            <person name="Green R.E."/>
            <person name="O'Brien S.J."/>
            <person name="Griffin D."/>
            <person name="Johnson W.E."/>
            <person name="Haussler D."/>
            <person name="Ryder O.A."/>
            <person name="Willerslev E."/>
            <person name="Graves G.R."/>
            <person name="Alstrom P."/>
            <person name="Fjeldsa J."/>
            <person name="Mindell D.P."/>
            <person name="Edwards S.V."/>
            <person name="Braun E.L."/>
            <person name="Rahbek C."/>
            <person name="Burt D.W."/>
            <person name="Houde P."/>
            <person name="Zhang Y."/>
            <person name="Yang H."/>
            <person name="Wang J."/>
            <person name="Jarvis E.D."/>
            <person name="Gilbert M.T."/>
            <person name="Wang J."/>
        </authorList>
    </citation>
    <scope>NUCLEOTIDE SEQUENCE [LARGE SCALE GENOMIC DNA]</scope>
</reference>
<evidence type="ECO:0000256" key="1">
    <source>
        <dbReference type="ARBA" id="ARBA00004370"/>
    </source>
</evidence>
<accession>A0A0A0A4Z6</accession>
<evidence type="ECO:0000256" key="3">
    <source>
        <dbReference type="ARBA" id="ARBA00022737"/>
    </source>
</evidence>
<evidence type="ECO:0000259" key="6">
    <source>
        <dbReference type="SMART" id="SM01201"/>
    </source>
</evidence>
<feature type="domain" description="Ferlin B-domain" evidence="6">
    <location>
        <begin position="2"/>
        <end position="54"/>
    </location>
</feature>
<dbReference type="InterPro" id="IPR037721">
    <property type="entry name" value="Ferlin"/>
</dbReference>
<keyword evidence="4" id="KW-1133">Transmembrane helix</keyword>
<keyword evidence="8" id="KW-1185">Reference proteome</keyword>
<evidence type="ECO:0000256" key="5">
    <source>
        <dbReference type="ARBA" id="ARBA00023136"/>
    </source>
</evidence>
<feature type="non-terminal residue" evidence="7">
    <location>
        <position position="1"/>
    </location>
</feature>
<keyword evidence="5" id="KW-0472">Membrane</keyword>
<sequence length="54" mass="5850">KPQAGVPDVVVWLLRGERRVACARVPAPDLMFSRSGPGTCGRLCGRIQTLFLVV</sequence>
<dbReference type="GO" id="GO:0016020">
    <property type="term" value="C:membrane"/>
    <property type="evidence" value="ECO:0007669"/>
    <property type="project" value="UniProtKB-SubCell"/>
</dbReference>
<feature type="non-terminal residue" evidence="7">
    <location>
        <position position="54"/>
    </location>
</feature>
<dbReference type="GO" id="GO:0061025">
    <property type="term" value="P:membrane fusion"/>
    <property type="evidence" value="ECO:0007669"/>
    <property type="project" value="TreeGrafter"/>
</dbReference>
<evidence type="ECO:0000313" key="8">
    <source>
        <dbReference type="Proteomes" id="UP000053858"/>
    </source>
</evidence>